<evidence type="ECO:0000256" key="1">
    <source>
        <dbReference type="ARBA" id="ARBA00012513"/>
    </source>
</evidence>
<keyword evidence="8" id="KW-0067">ATP-binding</keyword>
<evidence type="ECO:0000313" key="12">
    <source>
        <dbReference type="EMBL" id="KAK1285757.1"/>
    </source>
</evidence>
<sequence>MRMKNSVNLAFLILLSCFGGIGFCFRLPQDEVDALKQVAKTLGRPDWNFTVDPCDEKRFPWTKQNPVKGSESYVNCNCSSTVCHVIRIGFKSQNLQGTLPPELFRLPHLGEIDLTRNFLNGTIPPQWASLPLVIISLLGNRLTGPIPKEFGNITTLKTLTLEANWLSGPFPPELGNLINLQKVQIGSNAFTGTLPKAFAKLKNLLDFRVSQTSLSGQIPDFIGSWTLLQRLEIQGTNMVGPIPSTLSSLTNLTDIRISDMNGSTNVFPDLNQMVNMKNLILRNCNISGELPDFLAQMTNLKVLDLSFNRLTGEIPKSFESLAKTKFIYLTNNSLSGTVPDWMLKNGKNIDLSFNNFTWLYTASTSCQQGKVNLLGSSYMTNSNSREVVPCLTSSPCHDKNYHLYINCGGEKEKINCTTYVQDNDPGTATRYFESSDGGNWAFSSTGNFMDNDLDNDIYTITNKTTLYMPDAELYMQARISPTSLTYYGLCLGKGNYNVSLLFAEIIITNDDSFSSLGKRIFDVYIQVNSQNMFILIHELDDFSIYNVFSVGQTCSEGFQYQR</sequence>
<evidence type="ECO:0000256" key="9">
    <source>
        <dbReference type="ARBA" id="ARBA00023180"/>
    </source>
</evidence>
<evidence type="ECO:0000259" key="11">
    <source>
        <dbReference type="Pfam" id="PF11721"/>
    </source>
</evidence>
<dbReference type="FunFam" id="3.80.10.10:FF:000041">
    <property type="entry name" value="LRR receptor-like serine/threonine-protein kinase ERECTA"/>
    <property type="match status" value="1"/>
</dbReference>
<dbReference type="Gene3D" id="3.80.10.10">
    <property type="entry name" value="Ribonuclease Inhibitor"/>
    <property type="match status" value="2"/>
</dbReference>
<keyword evidence="9" id="KW-0325">Glycoprotein</keyword>
<dbReference type="GO" id="GO:0005524">
    <property type="term" value="F:ATP binding"/>
    <property type="evidence" value="ECO:0007669"/>
    <property type="project" value="UniProtKB-KW"/>
</dbReference>
<dbReference type="SUPFAM" id="SSF52058">
    <property type="entry name" value="L domain-like"/>
    <property type="match status" value="1"/>
</dbReference>
<keyword evidence="12" id="KW-0675">Receptor</keyword>
<dbReference type="InterPro" id="IPR001611">
    <property type="entry name" value="Leu-rich_rpt"/>
</dbReference>
<comment type="caution">
    <text evidence="12">The sequence shown here is derived from an EMBL/GenBank/DDBJ whole genome shotgun (WGS) entry which is preliminary data.</text>
</comment>
<dbReference type="EMBL" id="JAUJYO010000020">
    <property type="protein sequence ID" value="KAK1285757.1"/>
    <property type="molecule type" value="Genomic_DNA"/>
</dbReference>
<proteinExistence type="predicted"/>
<dbReference type="FunFam" id="3.80.10.10:FF:001022">
    <property type="entry name" value="Probable LRR receptor-like serine/threonine-protein kinase At1g53420"/>
    <property type="match status" value="1"/>
</dbReference>
<dbReference type="PANTHER" id="PTHR48006:SF81">
    <property type="entry name" value="PROTEIN KINASE DOMAIN-CONTAINING PROTEIN"/>
    <property type="match status" value="1"/>
</dbReference>
<dbReference type="PROSITE" id="PS51450">
    <property type="entry name" value="LRR"/>
    <property type="match status" value="1"/>
</dbReference>
<dbReference type="Pfam" id="PF00560">
    <property type="entry name" value="LRR_1"/>
    <property type="match status" value="1"/>
</dbReference>
<evidence type="ECO:0000256" key="8">
    <source>
        <dbReference type="ARBA" id="ARBA00022840"/>
    </source>
</evidence>
<evidence type="ECO:0000256" key="3">
    <source>
        <dbReference type="ARBA" id="ARBA00022614"/>
    </source>
</evidence>
<dbReference type="Gene3D" id="2.60.120.430">
    <property type="entry name" value="Galactose-binding lectin"/>
    <property type="match status" value="1"/>
</dbReference>
<gene>
    <name evidence="12" type="ORF">QJS10_CPB20g01718</name>
</gene>
<feature type="chain" id="PRO_5043586349" description="non-specific serine/threonine protein kinase" evidence="10">
    <location>
        <begin position="25"/>
        <end position="562"/>
    </location>
</feature>
<dbReference type="InterPro" id="IPR032675">
    <property type="entry name" value="LRR_dom_sf"/>
</dbReference>
<keyword evidence="3" id="KW-0433">Leucine-rich repeat</keyword>
<evidence type="ECO:0000256" key="2">
    <source>
        <dbReference type="ARBA" id="ARBA00022553"/>
    </source>
</evidence>
<keyword evidence="13" id="KW-1185">Reference proteome</keyword>
<evidence type="ECO:0000256" key="6">
    <source>
        <dbReference type="ARBA" id="ARBA00022737"/>
    </source>
</evidence>
<reference evidence="12" key="2">
    <citation type="submission" date="2023-06" db="EMBL/GenBank/DDBJ databases">
        <authorList>
            <person name="Ma L."/>
            <person name="Liu K.-W."/>
            <person name="Li Z."/>
            <person name="Hsiao Y.-Y."/>
            <person name="Qi Y."/>
            <person name="Fu T."/>
            <person name="Tang G."/>
            <person name="Zhang D."/>
            <person name="Sun W.-H."/>
            <person name="Liu D.-K."/>
            <person name="Li Y."/>
            <person name="Chen G.-Z."/>
            <person name="Liu X.-D."/>
            <person name="Liao X.-Y."/>
            <person name="Jiang Y.-T."/>
            <person name="Yu X."/>
            <person name="Hao Y."/>
            <person name="Huang J."/>
            <person name="Zhao X.-W."/>
            <person name="Ke S."/>
            <person name="Chen Y.-Y."/>
            <person name="Wu W.-L."/>
            <person name="Hsu J.-L."/>
            <person name="Lin Y.-F."/>
            <person name="Huang M.-D."/>
            <person name="Li C.-Y."/>
            <person name="Huang L."/>
            <person name="Wang Z.-W."/>
            <person name="Zhao X."/>
            <person name="Zhong W.-Y."/>
            <person name="Peng D.-H."/>
            <person name="Ahmad S."/>
            <person name="Lan S."/>
            <person name="Zhang J.-S."/>
            <person name="Tsai W.-C."/>
            <person name="Van De Peer Y."/>
            <person name="Liu Z.-J."/>
        </authorList>
    </citation>
    <scope>NUCLEOTIDE SEQUENCE</scope>
    <source>
        <strain evidence="12">CP</strain>
        <tissue evidence="12">Leaves</tissue>
    </source>
</reference>
<dbReference type="InterPro" id="IPR021720">
    <property type="entry name" value="Malectin_dom"/>
</dbReference>
<dbReference type="AlphaFoldDB" id="A0AAV9CC59"/>
<dbReference type="Pfam" id="PF11721">
    <property type="entry name" value="Malectin"/>
    <property type="match status" value="1"/>
</dbReference>
<dbReference type="GO" id="GO:0004674">
    <property type="term" value="F:protein serine/threonine kinase activity"/>
    <property type="evidence" value="ECO:0007669"/>
    <property type="project" value="UniProtKB-EC"/>
</dbReference>
<keyword evidence="2" id="KW-0597">Phosphoprotein</keyword>
<dbReference type="Proteomes" id="UP001180020">
    <property type="component" value="Unassembled WGS sequence"/>
</dbReference>
<evidence type="ECO:0000256" key="4">
    <source>
        <dbReference type="ARBA" id="ARBA00022679"/>
    </source>
</evidence>
<dbReference type="PROSITE" id="PS51257">
    <property type="entry name" value="PROKAR_LIPOPROTEIN"/>
    <property type="match status" value="1"/>
</dbReference>
<dbReference type="EC" id="2.7.11.1" evidence="1"/>
<keyword evidence="12" id="KW-0418">Kinase</keyword>
<keyword evidence="7" id="KW-0547">Nucleotide-binding</keyword>
<evidence type="ECO:0000256" key="5">
    <source>
        <dbReference type="ARBA" id="ARBA00022729"/>
    </source>
</evidence>
<dbReference type="Pfam" id="PF13855">
    <property type="entry name" value="LRR_8"/>
    <property type="match status" value="1"/>
</dbReference>
<evidence type="ECO:0000256" key="10">
    <source>
        <dbReference type="SAM" id="SignalP"/>
    </source>
</evidence>
<evidence type="ECO:0000313" key="13">
    <source>
        <dbReference type="Proteomes" id="UP001180020"/>
    </source>
</evidence>
<name>A0AAV9CC59_ACOCL</name>
<protein>
    <recommendedName>
        <fullName evidence="1">non-specific serine/threonine protein kinase</fullName>
        <ecNumber evidence="1">2.7.11.1</ecNumber>
    </recommendedName>
</protein>
<reference evidence="12" key="1">
    <citation type="journal article" date="2023" name="Nat. Commun.">
        <title>Diploid and tetraploid genomes of Acorus and the evolution of monocots.</title>
        <authorList>
            <person name="Ma L."/>
            <person name="Liu K.W."/>
            <person name="Li Z."/>
            <person name="Hsiao Y.Y."/>
            <person name="Qi Y."/>
            <person name="Fu T."/>
            <person name="Tang G.D."/>
            <person name="Zhang D."/>
            <person name="Sun W.H."/>
            <person name="Liu D.K."/>
            <person name="Li Y."/>
            <person name="Chen G.Z."/>
            <person name="Liu X.D."/>
            <person name="Liao X.Y."/>
            <person name="Jiang Y.T."/>
            <person name="Yu X."/>
            <person name="Hao Y."/>
            <person name="Huang J."/>
            <person name="Zhao X.W."/>
            <person name="Ke S."/>
            <person name="Chen Y.Y."/>
            <person name="Wu W.L."/>
            <person name="Hsu J.L."/>
            <person name="Lin Y.F."/>
            <person name="Huang M.D."/>
            <person name="Li C.Y."/>
            <person name="Huang L."/>
            <person name="Wang Z.W."/>
            <person name="Zhao X."/>
            <person name="Zhong W.Y."/>
            <person name="Peng D.H."/>
            <person name="Ahmad S."/>
            <person name="Lan S."/>
            <person name="Zhang J.S."/>
            <person name="Tsai W.C."/>
            <person name="Van de Peer Y."/>
            <person name="Liu Z.J."/>
        </authorList>
    </citation>
    <scope>NUCLEOTIDE SEQUENCE</scope>
    <source>
        <strain evidence="12">CP</strain>
    </source>
</reference>
<keyword evidence="5 10" id="KW-0732">Signal</keyword>
<organism evidence="12 13">
    <name type="scientific">Acorus calamus</name>
    <name type="common">Sweet flag</name>
    <dbReference type="NCBI Taxonomy" id="4465"/>
    <lineage>
        <taxon>Eukaryota</taxon>
        <taxon>Viridiplantae</taxon>
        <taxon>Streptophyta</taxon>
        <taxon>Embryophyta</taxon>
        <taxon>Tracheophyta</taxon>
        <taxon>Spermatophyta</taxon>
        <taxon>Magnoliopsida</taxon>
        <taxon>Liliopsida</taxon>
        <taxon>Acoraceae</taxon>
        <taxon>Acorus</taxon>
    </lineage>
</organism>
<keyword evidence="4" id="KW-0808">Transferase</keyword>
<dbReference type="PANTHER" id="PTHR48006">
    <property type="entry name" value="LEUCINE-RICH REPEAT-CONTAINING PROTEIN DDB_G0281931-RELATED"/>
    <property type="match status" value="1"/>
</dbReference>
<accession>A0AAV9CC59</accession>
<dbReference type="InterPro" id="IPR051824">
    <property type="entry name" value="LRR_Rcpt-Like_S/T_Kinase"/>
</dbReference>
<feature type="signal peptide" evidence="10">
    <location>
        <begin position="1"/>
        <end position="24"/>
    </location>
</feature>
<keyword evidence="6" id="KW-0677">Repeat</keyword>
<feature type="domain" description="Malectin" evidence="11">
    <location>
        <begin position="403"/>
        <end position="528"/>
    </location>
</feature>
<evidence type="ECO:0000256" key="7">
    <source>
        <dbReference type="ARBA" id="ARBA00022741"/>
    </source>
</evidence>